<keyword evidence="2" id="KW-1185">Reference proteome</keyword>
<dbReference type="AlphaFoldDB" id="A0A1I1DVS0"/>
<evidence type="ECO:0000313" key="2">
    <source>
        <dbReference type="Proteomes" id="UP000198728"/>
    </source>
</evidence>
<accession>A0A1I1DVS0</accession>
<sequence>MARLSLPRRTVSFGIAAFGFVPLRAVASEEVVDLEWSDLVPKGETSLPAELQGLVQHDQGALMSQQPQSSGVRTDWNGRTVRLPGYMVPLDFDGTGVTAFILVPYVGACVHVPPPPANQLVLVTTERPYETDGLFEPVTVTGMFGTAAASTELADVGYALSADNIETYKAR</sequence>
<dbReference type="RefSeq" id="WP_093358958.1">
    <property type="nucleotide sequence ID" value="NZ_FOLG01000001.1"/>
</dbReference>
<dbReference type="EMBL" id="FOLG01000001">
    <property type="protein sequence ID" value="SFB77108.1"/>
    <property type="molecule type" value="Genomic_DNA"/>
</dbReference>
<name>A0A1I1DVS0_9RHOB</name>
<evidence type="ECO:0008006" key="3">
    <source>
        <dbReference type="Google" id="ProtNLM"/>
    </source>
</evidence>
<dbReference type="InterPro" id="IPR021727">
    <property type="entry name" value="DUF3299"/>
</dbReference>
<dbReference type="Proteomes" id="UP000198728">
    <property type="component" value="Unassembled WGS sequence"/>
</dbReference>
<gene>
    <name evidence="1" type="ORF">SAMN04488094_101415</name>
</gene>
<dbReference type="Pfam" id="PF11736">
    <property type="entry name" value="DUF3299"/>
    <property type="match status" value="1"/>
</dbReference>
<dbReference type="OrthoDB" id="9812956at2"/>
<protein>
    <recommendedName>
        <fullName evidence="3">DUF3299 domain-containing protein</fullName>
    </recommendedName>
</protein>
<reference evidence="1 2" key="1">
    <citation type="submission" date="2016-10" db="EMBL/GenBank/DDBJ databases">
        <authorList>
            <person name="de Groot N.N."/>
        </authorList>
    </citation>
    <scope>NUCLEOTIDE SEQUENCE [LARGE SCALE GENOMIC DNA]</scope>
    <source>
        <strain evidence="1 2">DSM 19548</strain>
    </source>
</reference>
<evidence type="ECO:0000313" key="1">
    <source>
        <dbReference type="EMBL" id="SFB77108.1"/>
    </source>
</evidence>
<organism evidence="1 2">
    <name type="scientific">Tropicimonas isoalkanivorans</name>
    <dbReference type="NCBI Taxonomy" id="441112"/>
    <lineage>
        <taxon>Bacteria</taxon>
        <taxon>Pseudomonadati</taxon>
        <taxon>Pseudomonadota</taxon>
        <taxon>Alphaproteobacteria</taxon>
        <taxon>Rhodobacterales</taxon>
        <taxon>Roseobacteraceae</taxon>
        <taxon>Tropicimonas</taxon>
    </lineage>
</organism>
<dbReference type="Gene3D" id="2.40.50.870">
    <property type="entry name" value="Protein of unknown function (DUF3299)"/>
    <property type="match status" value="1"/>
</dbReference>
<proteinExistence type="predicted"/>
<dbReference type="STRING" id="441112.SAMN04488094_101415"/>